<protein>
    <submittedName>
        <fullName evidence="10">Membrane glycoprotein UL119</fullName>
    </submittedName>
</protein>
<feature type="transmembrane region" description="Helical" evidence="9">
    <location>
        <begin position="249"/>
        <end position="273"/>
    </location>
</feature>
<comment type="subcellular location">
    <subcellularLocation>
        <location evidence="1">Membrane</location>
        <topology evidence="1">Single-pass type I membrane protein</topology>
    </subcellularLocation>
</comment>
<evidence type="ECO:0000256" key="7">
    <source>
        <dbReference type="ARBA" id="ARBA00023180"/>
    </source>
</evidence>
<name>A0A191S3V5_9BETA</name>
<evidence type="ECO:0000313" key="11">
    <source>
        <dbReference type="Proteomes" id="UP000202843"/>
    </source>
</evidence>
<keyword evidence="4 9" id="KW-1133">Transmembrane helix</keyword>
<reference evidence="10 11" key="1">
    <citation type="journal article" date="2016" name="J. Virol.">
        <title>Complete Unique Genome Sequence, Expression Profile, and Salivary Gland Tissue Tropism of the Herpesvirus 7 Homolog in Pigtailed Macaques.</title>
        <authorList>
            <person name="Staheli J.P."/>
            <person name="Dyen M.R."/>
            <person name="Basom R."/>
            <person name="Fitzgibbon M."/>
            <person name="Barcy S."/>
        </authorList>
    </citation>
    <scope>NUCLEOTIDE SEQUENCE [LARGE SCALE GENOMIC DNA]</scope>
</reference>
<dbReference type="GO" id="GO:0034113">
    <property type="term" value="P:heterotypic cell-cell adhesion"/>
    <property type="evidence" value="ECO:0007669"/>
    <property type="project" value="TreeGrafter"/>
</dbReference>
<evidence type="ECO:0000256" key="3">
    <source>
        <dbReference type="ARBA" id="ARBA00022729"/>
    </source>
</evidence>
<accession>A0A191S3V5</accession>
<dbReference type="GeneID" id="27912068"/>
<keyword evidence="3" id="KW-0732">Signal</keyword>
<dbReference type="GO" id="GO:0098632">
    <property type="term" value="F:cell-cell adhesion mediator activity"/>
    <property type="evidence" value="ECO:0007669"/>
    <property type="project" value="InterPro"/>
</dbReference>
<dbReference type="Gene3D" id="2.60.40.10">
    <property type="entry name" value="Immunoglobulins"/>
    <property type="match status" value="1"/>
</dbReference>
<evidence type="ECO:0000256" key="4">
    <source>
        <dbReference type="ARBA" id="ARBA00022989"/>
    </source>
</evidence>
<dbReference type="RefSeq" id="YP_009253987.1">
    <property type="nucleotide sequence ID" value="NC_030200.1"/>
</dbReference>
<evidence type="ECO:0000256" key="2">
    <source>
        <dbReference type="ARBA" id="ARBA00022692"/>
    </source>
</evidence>
<keyword evidence="5 9" id="KW-0472">Membrane</keyword>
<proteinExistence type="predicted"/>
<keyword evidence="8" id="KW-0393">Immunoglobulin domain</keyword>
<gene>
    <name evidence="10" type="primary">U85</name>
</gene>
<organism evidence="10 11">
    <name type="scientific">macacine betaherpesvirus 9</name>
    <dbReference type="NCBI Taxonomy" id="2560568"/>
    <lineage>
        <taxon>Viruses</taxon>
        <taxon>Duplodnaviria</taxon>
        <taxon>Heunggongvirae</taxon>
        <taxon>Peploviricota</taxon>
        <taxon>Herviviricetes</taxon>
        <taxon>Herpesvirales</taxon>
        <taxon>Orthoherpesviridae</taxon>
        <taxon>Betaherpesvirinae</taxon>
        <taxon>Roseolovirus</taxon>
        <taxon>Roseolovirus macacinebeta9</taxon>
    </lineage>
</organism>
<dbReference type="EMBL" id="KU351741">
    <property type="protein sequence ID" value="ANC96574.1"/>
    <property type="molecule type" value="Genomic_DNA"/>
</dbReference>
<sequence length="277" mass="31654">MALTKALCAKAILLAFVSGLSPITHDKFELGKPILFRCTINKTENLKSVKWYRHYDLVFNHTVVNNKNSENHIYNSTVRDKESNIWISPGHFITATLKFKIRTIDDAGCLTCAFFFKKKISAISCTAVYMRPIINLHYRYLKNYLDVTCSVTSYPKPLVAILFLDKIYRHDSPVVRENFNGSQTITLSFIFNRQKDTFIGKSITCLSYGGELDENVTVKIKTNEYISNGTVLNEEAIKQPEFEENDLTWTIPIITCVFIFVLVTLTLLCKLGFTDTN</sequence>
<evidence type="ECO:0000313" key="10">
    <source>
        <dbReference type="EMBL" id="ANC96574.1"/>
    </source>
</evidence>
<keyword evidence="2 9" id="KW-0812">Transmembrane</keyword>
<evidence type="ECO:0000256" key="1">
    <source>
        <dbReference type="ARBA" id="ARBA00004479"/>
    </source>
</evidence>
<evidence type="ECO:0000256" key="9">
    <source>
        <dbReference type="SAM" id="Phobius"/>
    </source>
</evidence>
<dbReference type="InterPro" id="IPR047164">
    <property type="entry name" value="OX2G-like"/>
</dbReference>
<keyword evidence="11" id="KW-1185">Reference proteome</keyword>
<dbReference type="Proteomes" id="UP000202843">
    <property type="component" value="Segment"/>
</dbReference>
<evidence type="ECO:0000256" key="5">
    <source>
        <dbReference type="ARBA" id="ARBA00023136"/>
    </source>
</evidence>
<dbReference type="PANTHER" id="PTHR46841:SF3">
    <property type="entry name" value="OX-2 MEMBRANE GLYCOPROTEIN"/>
    <property type="match status" value="1"/>
</dbReference>
<evidence type="ECO:0000256" key="6">
    <source>
        <dbReference type="ARBA" id="ARBA00023157"/>
    </source>
</evidence>
<evidence type="ECO:0000256" key="8">
    <source>
        <dbReference type="ARBA" id="ARBA00023319"/>
    </source>
</evidence>
<dbReference type="KEGG" id="vg:27912068"/>
<dbReference type="PANTHER" id="PTHR46841">
    <property type="entry name" value="OX-2 MEMBRANE GLYCOPROTEIN"/>
    <property type="match status" value="1"/>
</dbReference>
<dbReference type="OrthoDB" id="26769at10239"/>
<dbReference type="GO" id="GO:0016020">
    <property type="term" value="C:membrane"/>
    <property type="evidence" value="ECO:0007669"/>
    <property type="project" value="UniProtKB-SubCell"/>
</dbReference>
<keyword evidence="7" id="KW-0325">Glycoprotein</keyword>
<dbReference type="InterPro" id="IPR013783">
    <property type="entry name" value="Ig-like_fold"/>
</dbReference>
<keyword evidence="6" id="KW-1015">Disulfide bond</keyword>